<feature type="signal peptide" evidence="1">
    <location>
        <begin position="1"/>
        <end position="19"/>
    </location>
</feature>
<gene>
    <name evidence="2" type="ORF">BMG00_07115</name>
</gene>
<proteinExistence type="predicted"/>
<keyword evidence="3" id="KW-1185">Reference proteome</keyword>
<reference evidence="2 3" key="1">
    <citation type="submission" date="2016-11" db="EMBL/GenBank/DDBJ databases">
        <title>A multilocus sequence analysis scheme for characterization of bacteria in the genus Thioclava.</title>
        <authorList>
            <person name="Liu Y."/>
            <person name="Shao Z."/>
        </authorList>
    </citation>
    <scope>NUCLEOTIDE SEQUENCE [LARGE SCALE GENOMIC DNA]</scope>
    <source>
        <strain evidence="2 3">11.10-0-13</strain>
    </source>
</reference>
<dbReference type="RefSeq" id="WP_078573760.1">
    <property type="nucleotide sequence ID" value="NZ_MPZS01000001.1"/>
</dbReference>
<evidence type="ECO:0000313" key="3">
    <source>
        <dbReference type="Proteomes" id="UP000242224"/>
    </source>
</evidence>
<sequence>MRRLFASLIVVLTAQAATADPAYLDNRSTPADLVRSLYNAIALHQYARAWSYFAHHEPSEDYGVFAAGYAETADVSVEIGPVTSEGAAGSIYSRVPVSVASKQTDGSNRLYGGCYILRQIQPAIQEPPFTPLQIVNGHLVLRGPGEQAMPRACDDQGNPQF</sequence>
<dbReference type="EMBL" id="MPZS01000001">
    <property type="protein sequence ID" value="OOY13531.1"/>
    <property type="molecule type" value="Genomic_DNA"/>
</dbReference>
<name>A0ABX3MQN1_9RHOB</name>
<feature type="chain" id="PRO_5047347937" evidence="1">
    <location>
        <begin position="20"/>
        <end position="161"/>
    </location>
</feature>
<evidence type="ECO:0000256" key="1">
    <source>
        <dbReference type="SAM" id="SignalP"/>
    </source>
</evidence>
<protein>
    <submittedName>
        <fullName evidence="2">Uncharacterized protein</fullName>
    </submittedName>
</protein>
<keyword evidence="1" id="KW-0732">Signal</keyword>
<comment type="caution">
    <text evidence="2">The sequence shown here is derived from an EMBL/GenBank/DDBJ whole genome shotgun (WGS) entry which is preliminary data.</text>
</comment>
<organism evidence="2 3">
    <name type="scientific">Thioclava marina</name>
    <dbReference type="NCBI Taxonomy" id="1915077"/>
    <lineage>
        <taxon>Bacteria</taxon>
        <taxon>Pseudomonadati</taxon>
        <taxon>Pseudomonadota</taxon>
        <taxon>Alphaproteobacteria</taxon>
        <taxon>Rhodobacterales</taxon>
        <taxon>Paracoccaceae</taxon>
        <taxon>Thioclava</taxon>
    </lineage>
</organism>
<evidence type="ECO:0000313" key="2">
    <source>
        <dbReference type="EMBL" id="OOY13531.1"/>
    </source>
</evidence>
<dbReference type="Proteomes" id="UP000242224">
    <property type="component" value="Unassembled WGS sequence"/>
</dbReference>
<accession>A0ABX3MQN1</accession>